<gene>
    <name evidence="2" type="ORF">T551_01267</name>
</gene>
<feature type="compositionally biased region" description="Low complexity" evidence="1">
    <location>
        <begin position="159"/>
        <end position="168"/>
    </location>
</feature>
<proteinExistence type="predicted"/>
<comment type="caution">
    <text evidence="2">The sequence shown here is derived from an EMBL/GenBank/DDBJ whole genome shotgun (WGS) entry which is preliminary data.</text>
</comment>
<evidence type="ECO:0000256" key="1">
    <source>
        <dbReference type="SAM" id="MobiDB-lite"/>
    </source>
</evidence>
<dbReference type="OrthoDB" id="5375151at2759"/>
<dbReference type="GeneID" id="28939785"/>
<accession>A0A0W4ZS40</accession>
<feature type="compositionally biased region" description="Polar residues" evidence="1">
    <location>
        <begin position="1"/>
        <end position="17"/>
    </location>
</feature>
<organism evidence="2 3">
    <name type="scientific">Pneumocystis jirovecii (strain RU7)</name>
    <name type="common">Human pneumocystis pneumonia agent</name>
    <dbReference type="NCBI Taxonomy" id="1408657"/>
    <lineage>
        <taxon>Eukaryota</taxon>
        <taxon>Fungi</taxon>
        <taxon>Dikarya</taxon>
        <taxon>Ascomycota</taxon>
        <taxon>Taphrinomycotina</taxon>
        <taxon>Pneumocystomycetes</taxon>
        <taxon>Pneumocystaceae</taxon>
        <taxon>Pneumocystis</taxon>
    </lineage>
</organism>
<dbReference type="AlphaFoldDB" id="A0A0W4ZS40"/>
<keyword evidence="3" id="KW-1185">Reference proteome</keyword>
<feature type="region of interest" description="Disordered" evidence="1">
    <location>
        <begin position="1"/>
        <end position="31"/>
    </location>
</feature>
<name>A0A0W4ZS40_PNEJ7</name>
<evidence type="ECO:0000313" key="2">
    <source>
        <dbReference type="EMBL" id="KTW31194.1"/>
    </source>
</evidence>
<dbReference type="RefSeq" id="XP_018230184.1">
    <property type="nucleotide sequence ID" value="XM_018373530.1"/>
</dbReference>
<dbReference type="Proteomes" id="UP000053447">
    <property type="component" value="Unassembled WGS sequence"/>
</dbReference>
<dbReference type="EMBL" id="LFWA01000005">
    <property type="protein sequence ID" value="KTW31194.1"/>
    <property type="molecule type" value="Genomic_DNA"/>
</dbReference>
<sequence>MPGRLNESSRGSVSALETGSGGDAPVNRRWNNPVWRRSSDRTSLRQSSVLDLADSFGLVSLFSQYPATESDEPQTSSEVFEVMETVDPSLFRNVSNITGTSEGESTGLYTSLASSLNLLRRREMRLREMRARVDGMAERLALMREIRSTARRVSPIRMASSSSHASSSTTLPTEPMTWPSSAVRNALRETLFASDAFTDANGNAWPDDKMLSELDDSLNTRHAVLDGEFSDTSTSLYPSILSSYRIIDGVLFNLDGEQVGRLSALNTELRSCKELYDEMAMHSSFLSDRNDDSSLYFYSTIAHNESKQKRRKYSVDLSAGR</sequence>
<feature type="region of interest" description="Disordered" evidence="1">
    <location>
        <begin position="154"/>
        <end position="177"/>
    </location>
</feature>
<dbReference type="VEuPathDB" id="FungiDB:T551_01267"/>
<protein>
    <submittedName>
        <fullName evidence="2">Uncharacterized protein</fullName>
    </submittedName>
</protein>
<evidence type="ECO:0000313" key="3">
    <source>
        <dbReference type="Proteomes" id="UP000053447"/>
    </source>
</evidence>
<reference evidence="3" key="1">
    <citation type="journal article" date="2016" name="Nat. Commun.">
        <title>Genome analysis of three Pneumocystis species reveals adaptation mechanisms to life exclusively in mammalian hosts.</title>
        <authorList>
            <person name="Ma L."/>
            <person name="Chen Z."/>
            <person name="Huang D.W."/>
            <person name="Kutty G."/>
            <person name="Ishihara M."/>
            <person name="Wang H."/>
            <person name="Abouelleil A."/>
            <person name="Bishop L."/>
            <person name="Davey E."/>
            <person name="Deng R."/>
            <person name="Deng X."/>
            <person name="Fan L."/>
            <person name="Fantoni G."/>
            <person name="Fitzgerald M."/>
            <person name="Gogineni E."/>
            <person name="Goldberg J.M."/>
            <person name="Handley G."/>
            <person name="Hu X."/>
            <person name="Huber C."/>
            <person name="Jiao X."/>
            <person name="Jones K."/>
            <person name="Levin J.Z."/>
            <person name="Liu Y."/>
            <person name="Macdonald P."/>
            <person name="Melnikov A."/>
            <person name="Raley C."/>
            <person name="Sassi M."/>
            <person name="Sherman B.T."/>
            <person name="Song X."/>
            <person name="Sykes S."/>
            <person name="Tran B."/>
            <person name="Walsh L."/>
            <person name="Xia Y."/>
            <person name="Yang J."/>
            <person name="Young S."/>
            <person name="Zeng Q."/>
            <person name="Zheng X."/>
            <person name="Stephens R."/>
            <person name="Nusbaum C."/>
            <person name="Birren B.W."/>
            <person name="Azadi P."/>
            <person name="Lempicki R.A."/>
            <person name="Cuomo C.A."/>
            <person name="Kovacs J.A."/>
        </authorList>
    </citation>
    <scope>NUCLEOTIDE SEQUENCE [LARGE SCALE GENOMIC DNA]</scope>
    <source>
        <strain evidence="3">RU7</strain>
    </source>
</reference>